<dbReference type="InterPro" id="IPR038765">
    <property type="entry name" value="Papain-like_cys_pep_sf"/>
</dbReference>
<dbReference type="InterPro" id="IPR007921">
    <property type="entry name" value="CHAP_dom"/>
</dbReference>
<dbReference type="SUPFAM" id="SSF54001">
    <property type="entry name" value="Cysteine proteinases"/>
    <property type="match status" value="1"/>
</dbReference>
<gene>
    <name evidence="2" type="ORF">AAM4_0800</name>
</gene>
<name>A0A1L7RLX5_9ACTO</name>
<reference evidence="2" key="1">
    <citation type="submission" date="2014-07" db="EMBL/GenBank/DDBJ databases">
        <authorList>
            <person name="Zhang J.E."/>
            <person name="Yang H."/>
            <person name="Guo J."/>
            <person name="Deng Z."/>
            <person name="Luo H."/>
            <person name="Luo M."/>
            <person name="Zhao B."/>
        </authorList>
    </citation>
    <scope>NUCLEOTIDE SEQUENCE</scope>
    <source>
        <strain evidence="2">AM4</strain>
    </source>
</reference>
<feature type="domain" description="Peptidase C51" evidence="1">
    <location>
        <begin position="44"/>
        <end position="127"/>
    </location>
</feature>
<organism evidence="2">
    <name type="scientific">Actinomyces succiniciruminis</name>
    <dbReference type="NCBI Taxonomy" id="1522002"/>
    <lineage>
        <taxon>Bacteria</taxon>
        <taxon>Bacillati</taxon>
        <taxon>Actinomycetota</taxon>
        <taxon>Actinomycetes</taxon>
        <taxon>Actinomycetales</taxon>
        <taxon>Actinomycetaceae</taxon>
        <taxon>Actinomyces</taxon>
    </lineage>
</organism>
<sequence length="317" mass="34103">MATVSQILAKAASQIGYSRYSDPETGTRYGRWYATLFGPYFGQSGVPYCAMFVSWVQAQCGVTPPGGYFAYVPSGIAAARKEGRLVSKTAAKPGDLACFDWNNDGIADHIGFVERNYGTYYQTIEGNTSASNQSNGGSVQRRTRALSAVIAVIRPDYSSTTSKTPAAATSSGVTRQRTGTDNQLMLVVDGIMGTSTIRRLQQVMGTTIDGRIDTPSPCIRHFQTFLNTAVSAGALRTLTGASQFDVDGVLGSKTWKAFQYWSAHARPAWMRQSGGPADLNGENWGKWVDGIAGPNTVRMLQHCLNSSYKGSGKLLAK</sequence>
<dbReference type="AlphaFoldDB" id="A0A1L7RLX5"/>
<evidence type="ECO:0000313" key="2">
    <source>
        <dbReference type="EMBL" id="CED90632.1"/>
    </source>
</evidence>
<dbReference type="EMBL" id="LK995479">
    <property type="protein sequence ID" value="CED90632.1"/>
    <property type="molecule type" value="Genomic_DNA"/>
</dbReference>
<accession>A0A1L7RLX5</accession>
<evidence type="ECO:0000259" key="1">
    <source>
        <dbReference type="Pfam" id="PF05257"/>
    </source>
</evidence>
<dbReference type="RefSeq" id="WP_210579287.1">
    <property type="nucleotide sequence ID" value="NZ_LK995479.1"/>
</dbReference>
<dbReference type="Pfam" id="PF05257">
    <property type="entry name" value="CHAP"/>
    <property type="match status" value="1"/>
</dbReference>
<dbReference type="Gene3D" id="3.90.1720.10">
    <property type="entry name" value="endopeptidase domain like (from Nostoc punctiforme)"/>
    <property type="match status" value="1"/>
</dbReference>
<proteinExistence type="predicted"/>
<protein>
    <submittedName>
        <fullName evidence="2">Bacteriophage endolysin</fullName>
    </submittedName>
</protein>